<dbReference type="Proteomes" id="UP000095472">
    <property type="component" value="Chromosome"/>
</dbReference>
<reference evidence="1 2" key="1">
    <citation type="journal article" date="2016" name="Genome Announc.">
        <title>Draft Genome Sequence of the Thermotolerant Cyanobacterium Desertifilum sp. IPPAS B-1220.</title>
        <authorList>
            <person name="Mironov K.S."/>
            <person name="Sinetova M.A."/>
            <person name="Bolatkhan K."/>
            <person name="Zayadan B.K."/>
            <person name="Ustinova V.V."/>
            <person name="Kupriyanova E.V."/>
            <person name="Skrypnik A.N."/>
            <person name="Gogoleva N.E."/>
            <person name="Gogolev Y.V."/>
            <person name="Los D.A."/>
        </authorList>
    </citation>
    <scope>NUCLEOTIDE SEQUENCE [LARGE SCALE GENOMIC DNA]</scope>
    <source>
        <strain evidence="1 2">IPPAS B-1220</strain>
    </source>
</reference>
<keyword evidence="2" id="KW-1185">Reference proteome</keyword>
<name>A0ACD5GY91_9CYAN</name>
<accession>A0ACD5GY91</accession>
<sequence length="62" mass="6922">MGVGEEGENLITINSAHCYAPKKRVGNTELRTFFSLPTRNTVARKQACILKLSRSKLVQMTL</sequence>
<protein>
    <submittedName>
        <fullName evidence="1">Uncharacterized protein</fullName>
    </submittedName>
</protein>
<evidence type="ECO:0000313" key="1">
    <source>
        <dbReference type="EMBL" id="XPM65321.1"/>
    </source>
</evidence>
<evidence type="ECO:0000313" key="2">
    <source>
        <dbReference type="Proteomes" id="UP000095472"/>
    </source>
</evidence>
<proteinExistence type="predicted"/>
<dbReference type="EMBL" id="CP182909">
    <property type="protein sequence ID" value="XPM65321.1"/>
    <property type="molecule type" value="Genomic_DNA"/>
</dbReference>
<organism evidence="1 2">
    <name type="scientific">Desertifilum tharense IPPAS B-1220</name>
    <dbReference type="NCBI Taxonomy" id="1781255"/>
    <lineage>
        <taxon>Bacteria</taxon>
        <taxon>Bacillati</taxon>
        <taxon>Cyanobacteriota</taxon>
        <taxon>Cyanophyceae</taxon>
        <taxon>Desertifilales</taxon>
        <taxon>Desertifilaceae</taxon>
        <taxon>Desertifilum</taxon>
    </lineage>
</organism>
<gene>
    <name evidence="1" type="ORF">BH720_006165</name>
</gene>